<feature type="binding site" evidence="9">
    <location>
        <position position="192"/>
    </location>
    <ligand>
        <name>(S)-malate</name>
        <dbReference type="ChEBI" id="CHEBI:15589"/>
    </ligand>
</feature>
<dbReference type="InterPro" id="IPR012301">
    <property type="entry name" value="Malic_N_dom"/>
</dbReference>
<dbReference type="SMART" id="SM01274">
    <property type="entry name" value="malic"/>
    <property type="match status" value="1"/>
</dbReference>
<comment type="cofactor">
    <cofactor evidence="10">
        <name>Mg(2+)</name>
        <dbReference type="ChEBI" id="CHEBI:18420"/>
    </cofactor>
    <cofactor evidence="10">
        <name>Mn(2+)</name>
        <dbReference type="ChEBI" id="CHEBI:29035"/>
    </cofactor>
    <text evidence="10">Divalent metal cations. Prefers magnesium or manganese.</text>
</comment>
<comment type="caution">
    <text evidence="14">The sequence shown here is derived from an EMBL/GenBank/DDBJ whole genome shotgun (WGS) entry which is preliminary data.</text>
</comment>
<evidence type="ECO:0000256" key="2">
    <source>
        <dbReference type="ARBA" id="ARBA00008785"/>
    </source>
</evidence>
<dbReference type="FunFam" id="3.40.50.10380:FF:000002">
    <property type="entry name" value="Malic enzyme"/>
    <property type="match status" value="1"/>
</dbReference>
<feature type="binding site" evidence="9">
    <location>
        <position position="447"/>
    </location>
    <ligand>
        <name>(S)-malate</name>
        <dbReference type="ChEBI" id="CHEBI:15589"/>
    </ligand>
</feature>
<dbReference type="PANTHER" id="PTHR23406:SF76">
    <property type="entry name" value="NADP-DEPENDENT MALIC ENZYME 4, CHLOROPLASTIC"/>
    <property type="match status" value="1"/>
</dbReference>
<keyword evidence="5 11" id="KW-0560">Oxidoreductase</keyword>
<evidence type="ECO:0000256" key="9">
    <source>
        <dbReference type="PIRSR" id="PIRSR000106-2"/>
    </source>
</evidence>
<feature type="active site" description="Proton donor" evidence="8">
    <location>
        <position position="139"/>
    </location>
</feature>
<evidence type="ECO:0000256" key="11">
    <source>
        <dbReference type="RuleBase" id="RU003426"/>
    </source>
</evidence>
<protein>
    <recommendedName>
        <fullName evidence="11">Malic enzyme</fullName>
    </recommendedName>
</protein>
<feature type="domain" description="Malic enzyme NAD-binding" evidence="12">
    <location>
        <begin position="307"/>
        <end position="560"/>
    </location>
</feature>
<keyword evidence="3 10" id="KW-0479">Metal-binding</keyword>
<proteinExistence type="inferred from homology"/>
<dbReference type="PRINTS" id="PR00072">
    <property type="entry name" value="MALOXRDTASE"/>
</dbReference>
<evidence type="ECO:0000256" key="3">
    <source>
        <dbReference type="ARBA" id="ARBA00022723"/>
    </source>
</evidence>
<dbReference type="GO" id="GO:0009507">
    <property type="term" value="C:chloroplast"/>
    <property type="evidence" value="ECO:0007669"/>
    <property type="project" value="TreeGrafter"/>
</dbReference>
<dbReference type="PIRSF" id="PIRSF000106">
    <property type="entry name" value="ME"/>
    <property type="match status" value="1"/>
</dbReference>
<dbReference type="GO" id="GO:0046872">
    <property type="term" value="F:metal ion binding"/>
    <property type="evidence" value="ECO:0007669"/>
    <property type="project" value="UniProtKB-KW"/>
</dbReference>
<organism evidence="14 15">
    <name type="scientific">Vitis rotundifolia</name>
    <name type="common">Muscadine grape</name>
    <dbReference type="NCBI Taxonomy" id="103349"/>
    <lineage>
        <taxon>Eukaryota</taxon>
        <taxon>Viridiplantae</taxon>
        <taxon>Streptophyta</taxon>
        <taxon>Embryophyta</taxon>
        <taxon>Tracheophyta</taxon>
        <taxon>Spermatophyta</taxon>
        <taxon>Magnoliopsida</taxon>
        <taxon>eudicotyledons</taxon>
        <taxon>Gunneridae</taxon>
        <taxon>Pentapetalae</taxon>
        <taxon>rosids</taxon>
        <taxon>Vitales</taxon>
        <taxon>Vitaceae</taxon>
        <taxon>Viteae</taxon>
        <taxon>Vitis</taxon>
    </lineage>
</organism>
<dbReference type="FunFam" id="3.40.50.720:FF:000067">
    <property type="entry name" value="Malic enzyme"/>
    <property type="match status" value="1"/>
</dbReference>
<dbReference type="InterPro" id="IPR001891">
    <property type="entry name" value="Malic_OxRdtase"/>
</dbReference>
<dbReference type="InterPro" id="IPR015884">
    <property type="entry name" value="Malic_enzyme_CS"/>
</dbReference>
<evidence type="ECO:0000256" key="1">
    <source>
        <dbReference type="ARBA" id="ARBA00001936"/>
    </source>
</evidence>
<evidence type="ECO:0000256" key="7">
    <source>
        <dbReference type="ARBA" id="ARBA00051384"/>
    </source>
</evidence>
<dbReference type="SUPFAM" id="SSF51735">
    <property type="entry name" value="NAD(P)-binding Rossmann-fold domains"/>
    <property type="match status" value="1"/>
</dbReference>
<evidence type="ECO:0000259" key="12">
    <source>
        <dbReference type="SMART" id="SM00919"/>
    </source>
</evidence>
<comment type="catalytic activity">
    <reaction evidence="6">
        <text>(S)-malate + NADP(+) = pyruvate + CO2 + NADPH</text>
        <dbReference type="Rhea" id="RHEA:18253"/>
        <dbReference type="ChEBI" id="CHEBI:15361"/>
        <dbReference type="ChEBI" id="CHEBI:15589"/>
        <dbReference type="ChEBI" id="CHEBI:16526"/>
        <dbReference type="ChEBI" id="CHEBI:57783"/>
        <dbReference type="ChEBI" id="CHEBI:58349"/>
        <dbReference type="EC" id="1.1.1.40"/>
    </reaction>
</comment>
<dbReference type="CDD" id="cd05312">
    <property type="entry name" value="NAD_bind_1_malic_enz"/>
    <property type="match status" value="1"/>
</dbReference>
<feature type="active site" description="Proton acceptor" evidence="8">
    <location>
        <position position="210"/>
    </location>
</feature>
<dbReference type="SMART" id="SM00919">
    <property type="entry name" value="Malic_M"/>
    <property type="match status" value="1"/>
</dbReference>
<sequence>MESTLKELRDGNTVLEVDSKSAVSGGVRDVHGEDAATEDQIVTPWTISVASGYSLLRNPHHNKGLAFTEKERDHHYLRGLLPPSVVSQDLQVKKLMANIRQYTVPLQKYMAMMDLQERNEKLFYKLLMDNVEELLPVVYTPTVGEACQKYGSILRRPQGLFISLNEKGKILEVLKNWPEKNIQVIVVTDGERILGLGDLGCQGMGIPVGKLSLYTALGGVRPSACLPVTIDVGTNNQKLLDDEFYIGLRQKRATGQEYAELIHEFMCAVKQNYGEKVLVQFEDFANHNAFDLLARYGTTHLVFNDDIQGTASVVLAGLISALNLVGGTLAEHTFLFLGAGEAGTGIAELIALEMSKQTQAPLEETRKKIWLVDSKGLIVSSRMDSLQHFKKPWAHEHEPIKNLVDAVKAIKPTVLIGSSGVGRTFTKEVVEAMASFNEKPIILALSNPTSQSECTAEEAYTWSEGRAIFASGSPFDPVEYNGKVFVPGQSNNAYIFPGFGLGLIISGAIRVHDDMLLAASEALAKQATQENFDKGMIYPPFSNIRKISAHIAANVAAKAYELGLATRLPQPENLVEYAENCMYSPVYRSFR</sequence>
<comment type="cofactor">
    <cofactor evidence="1">
        <name>Mn(2+)</name>
        <dbReference type="ChEBI" id="CHEBI:29035"/>
    </cofactor>
</comment>
<feature type="binding site" evidence="10">
    <location>
        <position position="283"/>
    </location>
    <ligand>
        <name>a divalent metal cation</name>
        <dbReference type="ChEBI" id="CHEBI:60240"/>
    </ligand>
</feature>
<dbReference type="InterPro" id="IPR012302">
    <property type="entry name" value="Malic_NAD-bd"/>
</dbReference>
<feature type="domain" description="Malic enzyme N-terminal" evidence="13">
    <location>
        <begin position="116"/>
        <end position="297"/>
    </location>
</feature>
<accession>A0AA39DPG2</accession>
<dbReference type="SUPFAM" id="SSF53223">
    <property type="entry name" value="Aminoacid dehydrogenase-like, N-terminal domain"/>
    <property type="match status" value="1"/>
</dbReference>
<evidence type="ECO:0000256" key="4">
    <source>
        <dbReference type="ARBA" id="ARBA00022857"/>
    </source>
</evidence>
<dbReference type="Proteomes" id="UP001168098">
    <property type="component" value="Unassembled WGS sequence"/>
</dbReference>
<evidence type="ECO:0000313" key="15">
    <source>
        <dbReference type="Proteomes" id="UP001168098"/>
    </source>
</evidence>
<dbReference type="AlphaFoldDB" id="A0AA39DPG2"/>
<reference evidence="14 15" key="1">
    <citation type="journal article" date="2023" name="BMC Biotechnol.">
        <title>Vitis rotundifolia cv Carlos genome sequencing.</title>
        <authorList>
            <person name="Huff M."/>
            <person name="Hulse-Kemp A."/>
            <person name="Scheffler B."/>
            <person name="Youngblood R."/>
            <person name="Simpson S."/>
            <person name="Babiker E."/>
            <person name="Staton M."/>
        </authorList>
    </citation>
    <scope>NUCLEOTIDE SEQUENCE [LARGE SCALE GENOMIC DNA]</scope>
    <source>
        <tissue evidence="14">Leaf</tissue>
    </source>
</reference>
<dbReference type="GO" id="GO:0006108">
    <property type="term" value="P:malate metabolic process"/>
    <property type="evidence" value="ECO:0007669"/>
    <property type="project" value="TreeGrafter"/>
</dbReference>
<dbReference type="Gene3D" id="3.40.50.720">
    <property type="entry name" value="NAD(P)-binding Rossmann-like Domain"/>
    <property type="match status" value="1"/>
</dbReference>
<dbReference type="InterPro" id="IPR046346">
    <property type="entry name" value="Aminoacid_DH-like_N_sf"/>
</dbReference>
<gene>
    <name evidence="14" type="ORF">PVL29_011364</name>
</gene>
<comment type="similarity">
    <text evidence="2 11">Belongs to the malic enzymes family.</text>
</comment>
<evidence type="ECO:0000259" key="13">
    <source>
        <dbReference type="SMART" id="SM01274"/>
    </source>
</evidence>
<evidence type="ECO:0000313" key="14">
    <source>
        <dbReference type="EMBL" id="KAJ9692261.1"/>
    </source>
</evidence>
<name>A0AA39DPG2_VITRO</name>
<dbReference type="GO" id="GO:0004473">
    <property type="term" value="F:malate dehydrogenase (decarboxylating) (NADP+) activity"/>
    <property type="evidence" value="ECO:0007669"/>
    <property type="project" value="UniProtKB-EC"/>
</dbReference>
<dbReference type="InterPro" id="IPR037062">
    <property type="entry name" value="Malic_N_dom_sf"/>
</dbReference>
<dbReference type="PANTHER" id="PTHR23406">
    <property type="entry name" value="MALIC ENZYME-RELATED"/>
    <property type="match status" value="1"/>
</dbReference>
<comment type="catalytic activity">
    <reaction evidence="7">
        <text>oxaloacetate + H(+) = pyruvate + CO2</text>
        <dbReference type="Rhea" id="RHEA:15641"/>
        <dbReference type="ChEBI" id="CHEBI:15361"/>
        <dbReference type="ChEBI" id="CHEBI:15378"/>
        <dbReference type="ChEBI" id="CHEBI:16452"/>
        <dbReference type="ChEBI" id="CHEBI:16526"/>
        <dbReference type="EC" id="1.1.1.40"/>
    </reaction>
</comment>
<dbReference type="PROSITE" id="PS00331">
    <property type="entry name" value="MALIC_ENZYMES"/>
    <property type="match status" value="1"/>
</dbReference>
<keyword evidence="15" id="KW-1185">Reference proteome</keyword>
<dbReference type="GO" id="GO:0051287">
    <property type="term" value="F:NAD binding"/>
    <property type="evidence" value="ECO:0007669"/>
    <property type="project" value="InterPro"/>
</dbReference>
<dbReference type="Gene3D" id="3.40.50.10380">
    <property type="entry name" value="Malic enzyme, N-terminal domain"/>
    <property type="match status" value="1"/>
</dbReference>
<evidence type="ECO:0000256" key="6">
    <source>
        <dbReference type="ARBA" id="ARBA00050924"/>
    </source>
</evidence>
<evidence type="ECO:0000256" key="10">
    <source>
        <dbReference type="PIRSR" id="PIRSR000106-3"/>
    </source>
</evidence>
<dbReference type="Pfam" id="PF03949">
    <property type="entry name" value="Malic_M"/>
    <property type="match status" value="1"/>
</dbReference>
<feature type="binding site" evidence="9">
    <location>
        <position position="491"/>
    </location>
    <ligand>
        <name>(S)-malate</name>
        <dbReference type="ChEBI" id="CHEBI:15589"/>
    </ligand>
</feature>
<feature type="binding site" evidence="10">
    <location>
        <position position="306"/>
    </location>
    <ligand>
        <name>a divalent metal cation</name>
        <dbReference type="ChEBI" id="CHEBI:60240"/>
    </ligand>
</feature>
<feature type="binding site" evidence="10">
    <location>
        <position position="282"/>
    </location>
    <ligand>
        <name>a divalent metal cation</name>
        <dbReference type="ChEBI" id="CHEBI:60240"/>
    </ligand>
</feature>
<dbReference type="NCBIfam" id="NF010052">
    <property type="entry name" value="PRK13529.1"/>
    <property type="match status" value="1"/>
</dbReference>
<evidence type="ECO:0000256" key="5">
    <source>
        <dbReference type="ARBA" id="ARBA00023002"/>
    </source>
</evidence>
<dbReference type="InterPro" id="IPR036291">
    <property type="entry name" value="NAD(P)-bd_dom_sf"/>
</dbReference>
<keyword evidence="4" id="KW-0521">NADP</keyword>
<evidence type="ECO:0000256" key="8">
    <source>
        <dbReference type="PIRSR" id="PIRSR000106-1"/>
    </source>
</evidence>
<dbReference type="EMBL" id="JARBHA010000009">
    <property type="protein sequence ID" value="KAJ9692261.1"/>
    <property type="molecule type" value="Genomic_DNA"/>
</dbReference>
<dbReference type="Pfam" id="PF00390">
    <property type="entry name" value="malic"/>
    <property type="match status" value="1"/>
</dbReference>